<dbReference type="AlphaFoldDB" id="A0A9Q8EAH3"/>
<dbReference type="Proteomes" id="UP000255286">
    <property type="component" value="Unassembled WGS sequence"/>
</dbReference>
<name>A0A9Q8EAH3_9ENTR</name>
<evidence type="ECO:0000313" key="2">
    <source>
        <dbReference type="Proteomes" id="UP000255286"/>
    </source>
</evidence>
<reference evidence="1 2" key="1">
    <citation type="submission" date="2018-06" db="EMBL/GenBank/DDBJ databases">
        <authorList>
            <consortium name="Pathogen Informatics"/>
            <person name="Doyle S."/>
        </authorList>
    </citation>
    <scope>NUCLEOTIDE SEQUENCE [LARGE SCALE GENOMIC DNA]</scope>
    <source>
        <strain evidence="1 2">NCTC8782</strain>
    </source>
</reference>
<gene>
    <name evidence="1" type="ORF">NCTC8782_04267</name>
</gene>
<accession>A0A9Q8EAH3</accession>
<evidence type="ECO:0000313" key="1">
    <source>
        <dbReference type="EMBL" id="SUX81635.1"/>
    </source>
</evidence>
<proteinExistence type="predicted"/>
<organism evidence="1 2">
    <name type="scientific">Citrobacter youngae</name>
    <dbReference type="NCBI Taxonomy" id="133448"/>
    <lineage>
        <taxon>Bacteria</taxon>
        <taxon>Pseudomonadati</taxon>
        <taxon>Pseudomonadota</taxon>
        <taxon>Gammaproteobacteria</taxon>
        <taxon>Enterobacterales</taxon>
        <taxon>Enterobacteriaceae</taxon>
        <taxon>Citrobacter</taxon>
        <taxon>Citrobacter freundii complex</taxon>
    </lineage>
</organism>
<sequence length="64" mass="7586">MNHQNLVLQLIYKKYDCLSGRDILARTASLSLQTRRKYQFVFANTNHKYHEGKKYKSGVEPRQV</sequence>
<comment type="caution">
    <text evidence="1">The sequence shown here is derived from an EMBL/GenBank/DDBJ whole genome shotgun (WGS) entry which is preliminary data.</text>
</comment>
<protein>
    <submittedName>
        <fullName evidence="1">Uncharacterized protein</fullName>
    </submittedName>
</protein>
<dbReference type="EMBL" id="UIGT01000001">
    <property type="protein sequence ID" value="SUX81635.1"/>
    <property type="molecule type" value="Genomic_DNA"/>
</dbReference>